<evidence type="ECO:0000256" key="4">
    <source>
        <dbReference type="ARBA" id="ARBA00012564"/>
    </source>
</evidence>
<dbReference type="InterPro" id="IPR042097">
    <property type="entry name" value="Aminopeptidase_N-like_N_sf"/>
</dbReference>
<dbReference type="InterPro" id="IPR004155">
    <property type="entry name" value="PBS_lyase_HEAT"/>
</dbReference>
<comment type="cofactor">
    <cofactor evidence="2">
        <name>Zn(2+)</name>
        <dbReference type="ChEBI" id="CHEBI:29105"/>
    </cofactor>
</comment>
<dbReference type="Pfam" id="PF17900">
    <property type="entry name" value="Peptidase_M1_N"/>
    <property type="match status" value="1"/>
</dbReference>
<keyword evidence="6 15" id="KW-0031">Aminopeptidase</keyword>
<evidence type="ECO:0000256" key="1">
    <source>
        <dbReference type="ARBA" id="ARBA00000098"/>
    </source>
</evidence>
<evidence type="ECO:0000256" key="2">
    <source>
        <dbReference type="ARBA" id="ARBA00001947"/>
    </source>
</evidence>
<dbReference type="InterPro" id="IPR027268">
    <property type="entry name" value="Peptidase_M4/M1_CTD_sf"/>
</dbReference>
<comment type="caution">
    <text evidence="15">The sequence shown here is derived from an EMBL/GenBank/DDBJ whole genome shotgun (WGS) entry which is preliminary data.</text>
</comment>
<evidence type="ECO:0000256" key="5">
    <source>
        <dbReference type="ARBA" id="ARBA00015611"/>
    </source>
</evidence>
<dbReference type="GO" id="GO:0042277">
    <property type="term" value="F:peptide binding"/>
    <property type="evidence" value="ECO:0007669"/>
    <property type="project" value="TreeGrafter"/>
</dbReference>
<dbReference type="InterPro" id="IPR016024">
    <property type="entry name" value="ARM-type_fold"/>
</dbReference>
<dbReference type="GO" id="GO:0016020">
    <property type="term" value="C:membrane"/>
    <property type="evidence" value="ECO:0007669"/>
    <property type="project" value="TreeGrafter"/>
</dbReference>
<evidence type="ECO:0000256" key="12">
    <source>
        <dbReference type="SAM" id="MobiDB-lite"/>
    </source>
</evidence>
<feature type="domain" description="Peptidase M1 membrane alanine aminopeptidase" evidence="13">
    <location>
        <begin position="248"/>
        <end position="452"/>
    </location>
</feature>
<dbReference type="InterPro" id="IPR045357">
    <property type="entry name" value="Aminopeptidase_N-like_N"/>
</dbReference>
<keyword evidence="10" id="KW-0862">Zinc</keyword>
<dbReference type="GO" id="GO:0070006">
    <property type="term" value="F:metalloaminopeptidase activity"/>
    <property type="evidence" value="ECO:0007669"/>
    <property type="project" value="TreeGrafter"/>
</dbReference>
<dbReference type="EC" id="3.4.11.2" evidence="4"/>
<dbReference type="PANTHER" id="PTHR11533">
    <property type="entry name" value="PROTEASE M1 ZINC METALLOPROTEASE"/>
    <property type="match status" value="1"/>
</dbReference>
<evidence type="ECO:0000313" key="15">
    <source>
        <dbReference type="EMBL" id="RCK79896.1"/>
    </source>
</evidence>
<dbReference type="Gene3D" id="2.60.40.1730">
    <property type="entry name" value="tricorn interacting facor f3 domain"/>
    <property type="match status" value="1"/>
</dbReference>
<feature type="domain" description="Aminopeptidase N-like N-terminal" evidence="14">
    <location>
        <begin position="30"/>
        <end position="210"/>
    </location>
</feature>
<gene>
    <name evidence="15" type="ORF">OZSIB_3765</name>
</gene>
<evidence type="ECO:0000256" key="11">
    <source>
        <dbReference type="ARBA" id="ARBA00023049"/>
    </source>
</evidence>
<comment type="catalytic activity">
    <reaction evidence="1">
        <text>Release of an N-terminal amino acid, Xaa-|-Yaa- from a peptide, amide or arylamide. Xaa is preferably Ala, but may be most amino acids including Pro (slow action). When a terminal hydrophobic residue is followed by a prolyl residue, the two may be released as an intact Xaa-Pro dipeptide.</text>
        <dbReference type="EC" id="3.4.11.2"/>
    </reaction>
</comment>
<dbReference type="GO" id="GO:0016285">
    <property type="term" value="F:alanyl aminopeptidase activity"/>
    <property type="evidence" value="ECO:0007669"/>
    <property type="project" value="UniProtKB-EC"/>
</dbReference>
<keyword evidence="11" id="KW-0482">Metalloprotease</keyword>
<evidence type="ECO:0000256" key="9">
    <source>
        <dbReference type="ARBA" id="ARBA00022801"/>
    </source>
</evidence>
<dbReference type="Gene3D" id="1.10.390.10">
    <property type="entry name" value="Neutral Protease Domain 2"/>
    <property type="match status" value="1"/>
</dbReference>
<dbReference type="EMBL" id="QOQW01000009">
    <property type="protein sequence ID" value="RCK79896.1"/>
    <property type="molecule type" value="Genomic_DNA"/>
</dbReference>
<dbReference type="SUPFAM" id="SSF48371">
    <property type="entry name" value="ARM repeat"/>
    <property type="match status" value="1"/>
</dbReference>
<keyword evidence="7" id="KW-0645">Protease</keyword>
<keyword evidence="8" id="KW-0479">Metal-binding</keyword>
<comment type="similarity">
    <text evidence="3">Belongs to the peptidase M1 family.</text>
</comment>
<evidence type="ECO:0000313" key="16">
    <source>
        <dbReference type="Proteomes" id="UP000252355"/>
    </source>
</evidence>
<dbReference type="InterPro" id="IPR050344">
    <property type="entry name" value="Peptidase_M1_aminopeptidases"/>
</dbReference>
<dbReference type="Proteomes" id="UP000252355">
    <property type="component" value="Unassembled WGS sequence"/>
</dbReference>
<dbReference type="GO" id="GO:0005737">
    <property type="term" value="C:cytoplasm"/>
    <property type="evidence" value="ECO:0007669"/>
    <property type="project" value="TreeGrafter"/>
</dbReference>
<dbReference type="CDD" id="cd09603">
    <property type="entry name" value="M1_APN_like"/>
    <property type="match status" value="1"/>
</dbReference>
<dbReference type="PRINTS" id="PR00756">
    <property type="entry name" value="ALADIPTASE"/>
</dbReference>
<dbReference type="Gene3D" id="1.25.10.10">
    <property type="entry name" value="Leucine-rich Repeat Variant"/>
    <property type="match status" value="2"/>
</dbReference>
<protein>
    <recommendedName>
        <fullName evidence="5">Aminopeptidase N</fullName>
        <ecNumber evidence="4">3.4.11.2</ecNumber>
    </recommendedName>
</protein>
<dbReference type="InterPro" id="IPR001930">
    <property type="entry name" value="Peptidase_M1"/>
</dbReference>
<evidence type="ECO:0000259" key="13">
    <source>
        <dbReference type="Pfam" id="PF01433"/>
    </source>
</evidence>
<proteinExistence type="inferred from homology"/>
<evidence type="ECO:0000259" key="14">
    <source>
        <dbReference type="Pfam" id="PF17900"/>
    </source>
</evidence>
<sequence length="817" mass="91791">MMHASARGGVGFASADTPPRFLPDTTFDSRHVRLEIAVDLAQQSLEGWCRHTVCLLGERVETLVFHAVDLEVQEVRVGVGKGAPRAARFSVADGCLTVRLPRPLPAGTEVQVAIRYGLRRAGPGLHFIAPTREYPDWPRQAWTQGQSDDARCWFPCRDVPSEKATSEIIVTVAKGLTAIANGRLVSTTHDERRGTSTFHWQMEQPHSMYLFSLVVGAFEEYQEPYARVPLFFYYPPGRQDEARRGLRATRAAMDFLLAETGVAYPYARYAQVTAFDFGGGMENTSATTQTDLVLLDERAARDLDFDKLVAHELAHQWFGDLVTCKDWTHGWLNESFATYYDALFQKYDKGLDEFRVACWSMAEAYFDECQTYQRPIVTRVWRESFQMFDRHLYQKGACVLHWLRSQVGDEAWRRGIGAYLRRHAFGAVETSDLVAAMAATTGINLEAAFEDWIFRPGHPEFKIVYAWDERKRGAIVRVVQKQALDDRKAVYKLALPVAFDLPRGRRHERLVLTEPEHAFFLPLPAAPRTFIVDPDSELLLKRLEVLKPAALWEAQLDDPNLLVRAEAIEAVAARGTPAAVDLLTARYERETFWWGRARLATALGKMGLPAAVTALRGWLADRHPKVRRAVVNALAPLRRPELAGEFRRLFLEDPSLFVAADALRALANTHEAAARPAIAQALQTASWNETMRVAAVDALAEIDGRPAVLAPFLRPGTPAPVKAAAIKHLARRQAGEPSLPRRLLRLLDDPARLVPLAALHALERLGDPAVVPELRRRLARERDSILRSQLDRTIRCLRLGRTDDPPAPARRRQTSKA</sequence>
<name>A0A367ZPD0_9BACT</name>
<keyword evidence="9" id="KW-0378">Hydrolase</keyword>
<evidence type="ECO:0000256" key="8">
    <source>
        <dbReference type="ARBA" id="ARBA00022723"/>
    </source>
</evidence>
<reference evidence="15 16" key="1">
    <citation type="submission" date="2018-05" db="EMBL/GenBank/DDBJ databases">
        <title>A metagenomic window into the 2 km-deep terrestrial subsurface aquifer revealed taxonomically and functionally diverse microbial community comprising novel uncultured bacterial lineages.</title>
        <authorList>
            <person name="Kadnikov V.V."/>
            <person name="Mardanov A.V."/>
            <person name="Beletsky A.V."/>
            <person name="Banks D."/>
            <person name="Pimenov N.V."/>
            <person name="Frank Y.A."/>
            <person name="Karnachuk O.V."/>
            <person name="Ravin N.V."/>
        </authorList>
    </citation>
    <scope>NUCLEOTIDE SEQUENCE [LARGE SCALE GENOMIC DNA]</scope>
    <source>
        <strain evidence="15">BY5</strain>
    </source>
</reference>
<dbReference type="InterPro" id="IPR011989">
    <property type="entry name" value="ARM-like"/>
</dbReference>
<dbReference type="SUPFAM" id="SSF63737">
    <property type="entry name" value="Leukotriene A4 hydrolase N-terminal domain"/>
    <property type="match status" value="1"/>
</dbReference>
<feature type="region of interest" description="Disordered" evidence="12">
    <location>
        <begin position="798"/>
        <end position="817"/>
    </location>
</feature>
<evidence type="ECO:0000256" key="6">
    <source>
        <dbReference type="ARBA" id="ARBA00022438"/>
    </source>
</evidence>
<dbReference type="SUPFAM" id="SSF55486">
    <property type="entry name" value="Metalloproteases ('zincins'), catalytic domain"/>
    <property type="match status" value="1"/>
</dbReference>
<dbReference type="PANTHER" id="PTHR11533:SF174">
    <property type="entry name" value="PUROMYCIN-SENSITIVE AMINOPEPTIDASE-RELATED"/>
    <property type="match status" value="1"/>
</dbReference>
<accession>A0A367ZPD0</accession>
<dbReference type="Pfam" id="PF13646">
    <property type="entry name" value="HEAT_2"/>
    <property type="match status" value="2"/>
</dbReference>
<evidence type="ECO:0000256" key="3">
    <source>
        <dbReference type="ARBA" id="ARBA00010136"/>
    </source>
</evidence>
<dbReference type="SMART" id="SM00567">
    <property type="entry name" value="EZ_HEAT"/>
    <property type="match status" value="6"/>
</dbReference>
<dbReference type="InterPro" id="IPR014782">
    <property type="entry name" value="Peptidase_M1_dom"/>
</dbReference>
<evidence type="ECO:0000256" key="10">
    <source>
        <dbReference type="ARBA" id="ARBA00022833"/>
    </source>
</evidence>
<dbReference type="Pfam" id="PF01433">
    <property type="entry name" value="Peptidase_M1"/>
    <property type="match status" value="1"/>
</dbReference>
<organism evidence="15 16">
    <name type="scientific">Candidatus Ozemobacter sibiricus</name>
    <dbReference type="NCBI Taxonomy" id="2268124"/>
    <lineage>
        <taxon>Bacteria</taxon>
        <taxon>Candidatus Ozemobacteria</taxon>
        <taxon>Candidatus Ozemobacterales</taxon>
        <taxon>Candidatus Ozemobacteraceae</taxon>
        <taxon>Candidatus Ozemobacter</taxon>
    </lineage>
</organism>
<dbReference type="AlphaFoldDB" id="A0A367ZPD0"/>
<dbReference type="GO" id="GO:0005615">
    <property type="term" value="C:extracellular space"/>
    <property type="evidence" value="ECO:0007669"/>
    <property type="project" value="TreeGrafter"/>
</dbReference>
<evidence type="ECO:0000256" key="7">
    <source>
        <dbReference type="ARBA" id="ARBA00022670"/>
    </source>
</evidence>
<dbReference type="GO" id="GO:0043171">
    <property type="term" value="P:peptide catabolic process"/>
    <property type="evidence" value="ECO:0007669"/>
    <property type="project" value="TreeGrafter"/>
</dbReference>
<dbReference type="GO" id="GO:0008270">
    <property type="term" value="F:zinc ion binding"/>
    <property type="evidence" value="ECO:0007669"/>
    <property type="project" value="InterPro"/>
</dbReference>
<dbReference type="GO" id="GO:0006508">
    <property type="term" value="P:proteolysis"/>
    <property type="evidence" value="ECO:0007669"/>
    <property type="project" value="UniProtKB-KW"/>
</dbReference>